<feature type="transmembrane region" description="Helical" evidence="13">
    <location>
        <begin position="68"/>
        <end position="88"/>
    </location>
</feature>
<proteinExistence type="inferred from homology"/>
<evidence type="ECO:0000256" key="13">
    <source>
        <dbReference type="SAM" id="Phobius"/>
    </source>
</evidence>
<dbReference type="InterPro" id="IPR000701">
    <property type="entry name" value="SuccDH_FuR_B_TM-su"/>
</dbReference>
<evidence type="ECO:0000256" key="9">
    <source>
        <dbReference type="ARBA" id="ARBA00022989"/>
    </source>
</evidence>
<evidence type="ECO:0000256" key="7">
    <source>
        <dbReference type="ARBA" id="ARBA00022692"/>
    </source>
</evidence>
<comment type="function">
    <text evidence="2">Membrane-anchoring subunit of succinate dehydrogenase (SDH).</text>
</comment>
<evidence type="ECO:0000256" key="8">
    <source>
        <dbReference type="ARBA" id="ARBA00022723"/>
    </source>
</evidence>
<dbReference type="Proteomes" id="UP001526246">
    <property type="component" value="Unassembled WGS sequence"/>
</dbReference>
<dbReference type="NCBIfam" id="TIGR02970">
    <property type="entry name" value="succ_dehyd_cytB"/>
    <property type="match status" value="1"/>
</dbReference>
<organism evidence="14 15">
    <name type="scientific">Sphingomonas arvum</name>
    <dbReference type="NCBI Taxonomy" id="2992113"/>
    <lineage>
        <taxon>Bacteria</taxon>
        <taxon>Pseudomonadati</taxon>
        <taxon>Pseudomonadota</taxon>
        <taxon>Alphaproteobacteria</taxon>
        <taxon>Sphingomonadales</taxon>
        <taxon>Sphingomonadaceae</taxon>
        <taxon>Sphingomonas</taxon>
    </lineage>
</organism>
<dbReference type="CDD" id="cd03499">
    <property type="entry name" value="SQR_TypeC_SdhC"/>
    <property type="match status" value="1"/>
</dbReference>
<comment type="caution">
    <text evidence="14">The sequence shown here is derived from an EMBL/GenBank/DDBJ whole genome shotgun (WGS) entry which is preliminary data.</text>
</comment>
<keyword evidence="8" id="KW-0479">Metal-binding</keyword>
<keyword evidence="9 13" id="KW-1133">Transmembrane helix</keyword>
<comment type="similarity">
    <text evidence="4">Belongs to the cytochrome b560 family.</text>
</comment>
<name>A0ABT3JBB6_9SPHN</name>
<dbReference type="InterPro" id="IPR018495">
    <property type="entry name" value="Succ_DH_cyt_bsu_CS"/>
</dbReference>
<keyword evidence="15" id="KW-1185">Reference proteome</keyword>
<evidence type="ECO:0000256" key="1">
    <source>
        <dbReference type="ARBA" id="ARBA00001971"/>
    </source>
</evidence>
<evidence type="ECO:0000256" key="2">
    <source>
        <dbReference type="ARBA" id="ARBA00004050"/>
    </source>
</evidence>
<dbReference type="RefSeq" id="WP_264880115.1">
    <property type="nucleotide sequence ID" value="NZ_JAPDOB010000001.1"/>
</dbReference>
<dbReference type="PROSITE" id="PS01001">
    <property type="entry name" value="SDH_CYT_2"/>
    <property type="match status" value="1"/>
</dbReference>
<dbReference type="Gene3D" id="1.20.1300.10">
    <property type="entry name" value="Fumarate reductase/succinate dehydrogenase, transmembrane subunit"/>
    <property type="match status" value="1"/>
</dbReference>
<dbReference type="InterPro" id="IPR014314">
    <property type="entry name" value="Succ_DH_cytb556"/>
</dbReference>
<evidence type="ECO:0000256" key="5">
    <source>
        <dbReference type="ARBA" id="ARBA00020076"/>
    </source>
</evidence>
<keyword evidence="11 13" id="KW-0472">Membrane</keyword>
<dbReference type="EMBL" id="JAPDOB010000001">
    <property type="protein sequence ID" value="MCW3796358.1"/>
    <property type="molecule type" value="Genomic_DNA"/>
</dbReference>
<protein>
    <recommendedName>
        <fullName evidence="5">Succinate dehydrogenase cytochrome b556 subunit</fullName>
    </recommendedName>
</protein>
<dbReference type="PROSITE" id="PS01000">
    <property type="entry name" value="SDH_CYT_1"/>
    <property type="match status" value="1"/>
</dbReference>
<evidence type="ECO:0000256" key="12">
    <source>
        <dbReference type="ARBA" id="ARBA00025912"/>
    </source>
</evidence>
<evidence type="ECO:0000256" key="4">
    <source>
        <dbReference type="ARBA" id="ARBA00007244"/>
    </source>
</evidence>
<comment type="cofactor">
    <cofactor evidence="1">
        <name>heme</name>
        <dbReference type="ChEBI" id="CHEBI:30413"/>
    </cofactor>
</comment>
<dbReference type="PANTHER" id="PTHR10978">
    <property type="entry name" value="SUCCINATE DEHYDROGENASE CYTOCHROME B560 SUBUNIT"/>
    <property type="match status" value="1"/>
</dbReference>
<evidence type="ECO:0000256" key="11">
    <source>
        <dbReference type="ARBA" id="ARBA00023136"/>
    </source>
</evidence>
<evidence type="ECO:0000313" key="14">
    <source>
        <dbReference type="EMBL" id="MCW3796358.1"/>
    </source>
</evidence>
<evidence type="ECO:0000313" key="15">
    <source>
        <dbReference type="Proteomes" id="UP001526246"/>
    </source>
</evidence>
<comment type="subunit">
    <text evidence="12">Part of an enzyme complex containing four subunits: a flavoprotein, an iron-sulfur protein, plus two membrane-anchoring proteins, SdhC and SdhD. The complex can form homotrimers.</text>
</comment>
<dbReference type="InterPro" id="IPR034804">
    <property type="entry name" value="SQR/QFR_C/D"/>
</dbReference>
<evidence type="ECO:0000256" key="6">
    <source>
        <dbReference type="ARBA" id="ARBA00022617"/>
    </source>
</evidence>
<evidence type="ECO:0000256" key="10">
    <source>
        <dbReference type="ARBA" id="ARBA00023004"/>
    </source>
</evidence>
<feature type="transmembrane region" description="Helical" evidence="13">
    <location>
        <begin position="109"/>
        <end position="128"/>
    </location>
</feature>
<dbReference type="PANTHER" id="PTHR10978:SF5">
    <property type="entry name" value="SUCCINATE DEHYDROGENASE CYTOCHROME B560 SUBUNIT, MITOCHONDRIAL"/>
    <property type="match status" value="1"/>
</dbReference>
<keyword evidence="7 13" id="KW-0812">Transmembrane</keyword>
<gene>
    <name evidence="14" type="primary">sdhC</name>
    <name evidence="14" type="ORF">OMW55_00850</name>
</gene>
<evidence type="ECO:0000256" key="3">
    <source>
        <dbReference type="ARBA" id="ARBA00004141"/>
    </source>
</evidence>
<dbReference type="Pfam" id="PF01127">
    <property type="entry name" value="Sdh_cyt"/>
    <property type="match status" value="1"/>
</dbReference>
<comment type="subcellular location">
    <subcellularLocation>
        <location evidence="3">Membrane</location>
        <topology evidence="3">Multi-pass membrane protein</topology>
    </subcellularLocation>
</comment>
<sequence>MARNTARPLSPHLTIWKWGPHMATSILHRATGIALSVGGLAVLTWWLLALAGAGNGYTTFSRAAGHPLGILVLVGLSWSFFQHTLSGVRHLVMDIGSGFELKRNKSMAVATWIGSAVLTIALWAYILLVRA</sequence>
<keyword evidence="6" id="KW-0349">Heme</keyword>
<accession>A0ABT3JBB6</accession>
<dbReference type="SUPFAM" id="SSF81343">
    <property type="entry name" value="Fumarate reductase respiratory complex transmembrane subunits"/>
    <property type="match status" value="1"/>
</dbReference>
<keyword evidence="10" id="KW-0408">Iron</keyword>
<feature type="transmembrane region" description="Helical" evidence="13">
    <location>
        <begin position="26"/>
        <end position="48"/>
    </location>
</feature>
<dbReference type="PIRSF" id="PIRSF000178">
    <property type="entry name" value="SDH_cyt_b560"/>
    <property type="match status" value="1"/>
</dbReference>
<reference evidence="14 15" key="1">
    <citation type="submission" date="2022-10" db="EMBL/GenBank/DDBJ databases">
        <title>Sphingomonas sp.</title>
        <authorList>
            <person name="Jin C."/>
        </authorList>
    </citation>
    <scope>NUCLEOTIDE SEQUENCE [LARGE SCALE GENOMIC DNA]</scope>
    <source>
        <strain evidence="14 15">BN140010</strain>
    </source>
</reference>